<organism evidence="2 3">
    <name type="scientific">Globodera rostochiensis</name>
    <name type="common">Golden nematode worm</name>
    <name type="synonym">Heterodera rostochiensis</name>
    <dbReference type="NCBI Taxonomy" id="31243"/>
    <lineage>
        <taxon>Eukaryota</taxon>
        <taxon>Metazoa</taxon>
        <taxon>Ecdysozoa</taxon>
        <taxon>Nematoda</taxon>
        <taxon>Chromadorea</taxon>
        <taxon>Rhabditida</taxon>
        <taxon>Tylenchina</taxon>
        <taxon>Tylenchomorpha</taxon>
        <taxon>Tylenchoidea</taxon>
        <taxon>Heteroderidae</taxon>
        <taxon>Heteroderinae</taxon>
        <taxon>Globodera</taxon>
    </lineage>
</organism>
<reference evidence="3" key="1">
    <citation type="submission" date="2022-11" db="UniProtKB">
        <authorList>
            <consortium name="WormBaseParasite"/>
        </authorList>
    </citation>
    <scope>IDENTIFICATION</scope>
</reference>
<protein>
    <submittedName>
        <fullName evidence="3">Uncharacterized protein</fullName>
    </submittedName>
</protein>
<keyword evidence="2" id="KW-1185">Reference proteome</keyword>
<name>A0A914H6P7_GLORO</name>
<dbReference type="WBParaSite" id="Gr19_v10_g14516.t1">
    <property type="protein sequence ID" value="Gr19_v10_g14516.t1"/>
    <property type="gene ID" value="Gr19_v10_g14516"/>
</dbReference>
<dbReference type="AlphaFoldDB" id="A0A914H6P7"/>
<proteinExistence type="predicted"/>
<evidence type="ECO:0000313" key="3">
    <source>
        <dbReference type="WBParaSite" id="Gr19_v10_g14516.t1"/>
    </source>
</evidence>
<evidence type="ECO:0000313" key="2">
    <source>
        <dbReference type="Proteomes" id="UP000887572"/>
    </source>
</evidence>
<dbReference type="Proteomes" id="UP000887572">
    <property type="component" value="Unplaced"/>
</dbReference>
<evidence type="ECO:0000256" key="1">
    <source>
        <dbReference type="SAM" id="MobiDB-lite"/>
    </source>
</evidence>
<accession>A0A914H6P7</accession>
<feature type="region of interest" description="Disordered" evidence="1">
    <location>
        <begin position="60"/>
        <end position="89"/>
    </location>
</feature>
<sequence length="162" mass="18223">MDAEAVFDGPIEAEAVLLAPEAMPSMPISTTIDVQTQTDQGLESVQHLCRALNAANRKIGRSNMPTDDTNEARRALSLDQLTPSSKTRRAKEIADKLQQCFRPKSLLEEANKFLRLARHQADFKSAKKATKKRTKKGRTRPSNVHLVLPSYPYQNLVEFEEF</sequence>